<protein>
    <recommendedName>
        <fullName evidence="6">Exodeoxyribonuclease 7 small subunit</fullName>
        <ecNumber evidence="6">3.1.11.6</ecNumber>
    </recommendedName>
    <alternativeName>
        <fullName evidence="6">Exodeoxyribonuclease VII small subunit</fullName>
        <shortName evidence="6">Exonuclease VII small subunit</shortName>
    </alternativeName>
</protein>
<dbReference type="EMBL" id="QEWQ01000003">
    <property type="protein sequence ID" value="PWD81128.1"/>
    <property type="molecule type" value="Genomic_DNA"/>
</dbReference>
<evidence type="ECO:0000256" key="6">
    <source>
        <dbReference type="HAMAP-Rule" id="MF_00337"/>
    </source>
</evidence>
<dbReference type="PANTHER" id="PTHR34137">
    <property type="entry name" value="EXODEOXYRIBONUCLEASE 7 SMALL SUBUNIT"/>
    <property type="match status" value="1"/>
</dbReference>
<evidence type="ECO:0000256" key="5">
    <source>
        <dbReference type="ARBA" id="ARBA00022839"/>
    </source>
</evidence>
<comment type="catalytic activity">
    <reaction evidence="6">
        <text>Exonucleolytic cleavage in either 5'- to 3'- or 3'- to 5'-direction to yield nucleoside 5'-phosphates.</text>
        <dbReference type="EC" id="3.1.11.6"/>
    </reaction>
</comment>
<evidence type="ECO:0000313" key="7">
    <source>
        <dbReference type="EMBL" id="PWD81128.1"/>
    </source>
</evidence>
<dbReference type="Pfam" id="PF02609">
    <property type="entry name" value="Exonuc_VII_S"/>
    <property type="match status" value="1"/>
</dbReference>
<evidence type="ECO:0000256" key="1">
    <source>
        <dbReference type="ARBA" id="ARBA00009998"/>
    </source>
</evidence>
<proteinExistence type="inferred from homology"/>
<evidence type="ECO:0000256" key="2">
    <source>
        <dbReference type="ARBA" id="ARBA00022490"/>
    </source>
</evidence>
<gene>
    <name evidence="6 7" type="primary">xseB</name>
    <name evidence="7" type="ORF">DC083_04315</name>
</gene>
<dbReference type="HAMAP" id="MF_00337">
    <property type="entry name" value="Exonuc_7_S"/>
    <property type="match status" value="1"/>
</dbReference>
<keyword evidence="4 6" id="KW-0378">Hydrolase</keyword>
<dbReference type="Gene3D" id="1.10.287.1040">
    <property type="entry name" value="Exonuclease VII, small subunit"/>
    <property type="match status" value="1"/>
</dbReference>
<dbReference type="InterPro" id="IPR037004">
    <property type="entry name" value="Exonuc_VII_ssu_sf"/>
</dbReference>
<comment type="similarity">
    <text evidence="1 6">Belongs to the XseB family.</text>
</comment>
<keyword evidence="8" id="KW-1185">Reference proteome</keyword>
<comment type="subunit">
    <text evidence="6">Heterooligomer composed of large and small subunits.</text>
</comment>
<name>A0A2U2AEP6_9GAMM</name>
<dbReference type="InterPro" id="IPR003761">
    <property type="entry name" value="Exonuc_VII_S"/>
</dbReference>
<dbReference type="GO" id="GO:0009318">
    <property type="term" value="C:exodeoxyribonuclease VII complex"/>
    <property type="evidence" value="ECO:0007669"/>
    <property type="project" value="UniProtKB-UniRule"/>
</dbReference>
<reference evidence="8" key="1">
    <citation type="submission" date="2018-05" db="EMBL/GenBank/DDBJ databases">
        <title>Ignatzschineria dubaiensis sp. nov., isolated from necrotic foot tissues of dromedaries (Camelus dromedarius) and associated maggots in Dubai, United Arab Emirates.</title>
        <authorList>
            <person name="Tsang C.C."/>
            <person name="Tang J.Y.M."/>
            <person name="Fong J.Y.H."/>
            <person name="Kinne J."/>
            <person name="Lee H.H."/>
            <person name="Joseph M."/>
            <person name="Jose S."/>
            <person name="Schuster R.K."/>
            <person name="Tang Y."/>
            <person name="Sivakumar S."/>
            <person name="Chen J.H.K."/>
            <person name="Teng J.L.L."/>
            <person name="Lau S.K.P."/>
            <person name="Wernery U."/>
            <person name="Woo P.C.Y."/>
        </authorList>
    </citation>
    <scope>NUCLEOTIDE SEQUENCE [LARGE SCALE GENOMIC DNA]</scope>
    <source>
        <strain evidence="8">KCTC 22644</strain>
    </source>
</reference>
<organism evidence="7 8">
    <name type="scientific">Ignatzschineria ureiclastica</name>
    <dbReference type="NCBI Taxonomy" id="472582"/>
    <lineage>
        <taxon>Bacteria</taxon>
        <taxon>Pseudomonadati</taxon>
        <taxon>Pseudomonadota</taxon>
        <taxon>Gammaproteobacteria</taxon>
        <taxon>Cardiobacteriales</taxon>
        <taxon>Ignatzschineriaceae</taxon>
        <taxon>Ignatzschineria</taxon>
    </lineage>
</organism>
<dbReference type="GO" id="GO:0008855">
    <property type="term" value="F:exodeoxyribonuclease VII activity"/>
    <property type="evidence" value="ECO:0007669"/>
    <property type="project" value="UniProtKB-UniRule"/>
</dbReference>
<dbReference type="SUPFAM" id="SSF116842">
    <property type="entry name" value="XseB-like"/>
    <property type="match status" value="1"/>
</dbReference>
<dbReference type="EC" id="3.1.11.6" evidence="6"/>
<dbReference type="GO" id="GO:0006308">
    <property type="term" value="P:DNA catabolic process"/>
    <property type="evidence" value="ECO:0007669"/>
    <property type="project" value="UniProtKB-UniRule"/>
</dbReference>
<dbReference type="Proteomes" id="UP000245020">
    <property type="component" value="Unassembled WGS sequence"/>
</dbReference>
<keyword evidence="5 6" id="KW-0269">Exonuclease</keyword>
<comment type="subcellular location">
    <subcellularLocation>
        <location evidence="6">Cytoplasm</location>
    </subcellularLocation>
</comment>
<sequence>MRSILLNNFKDCSVSEKNVENQSIESLLQKLNEIVESLESDELPLEESLKQFEQGIALTKACQETLEASEKRINQLLSHD</sequence>
<accession>A0A2U2AEP6</accession>
<keyword evidence="3 6" id="KW-0540">Nuclease</keyword>
<dbReference type="OrthoDB" id="9801128at2"/>
<keyword evidence="2 6" id="KW-0963">Cytoplasm</keyword>
<evidence type="ECO:0000313" key="8">
    <source>
        <dbReference type="Proteomes" id="UP000245020"/>
    </source>
</evidence>
<dbReference type="GO" id="GO:0005829">
    <property type="term" value="C:cytosol"/>
    <property type="evidence" value="ECO:0007669"/>
    <property type="project" value="TreeGrafter"/>
</dbReference>
<evidence type="ECO:0000256" key="4">
    <source>
        <dbReference type="ARBA" id="ARBA00022801"/>
    </source>
</evidence>
<dbReference type="PANTHER" id="PTHR34137:SF1">
    <property type="entry name" value="EXODEOXYRIBONUCLEASE 7 SMALL SUBUNIT"/>
    <property type="match status" value="1"/>
</dbReference>
<dbReference type="AlphaFoldDB" id="A0A2U2AEP6"/>
<dbReference type="NCBIfam" id="TIGR01280">
    <property type="entry name" value="xseB"/>
    <property type="match status" value="1"/>
</dbReference>
<evidence type="ECO:0000256" key="3">
    <source>
        <dbReference type="ARBA" id="ARBA00022722"/>
    </source>
</evidence>
<comment type="function">
    <text evidence="6">Bidirectionally degrades single-stranded DNA into large acid-insoluble oligonucleotides, which are then degraded further into small acid-soluble oligonucleotides.</text>
</comment>
<comment type="caution">
    <text evidence="7">The sequence shown here is derived from an EMBL/GenBank/DDBJ whole genome shotgun (WGS) entry which is preliminary data.</text>
</comment>